<comment type="caution">
    <text evidence="2">The sequence shown here is derived from an EMBL/GenBank/DDBJ whole genome shotgun (WGS) entry which is preliminary data.</text>
</comment>
<sequence length="278" mass="31737">MDSPILDLAGITLEVNHLPRGVRFYTHLFGLDLTRHDDDKGVAEFRVNDSQSLTLWKPITRRKNDERLGKLRARGASHLHFAWQVQEADLERCKTILDAYDVHWTELDLGTPERPDRTLYFYDPFGHGLELRGVNLSDERQPTFPPKPTERSAHALPVIGLREAAIGFSDYDAMKERLPRAYGFCFVKEQDDRDFAQFVLSPRPELDGDGTPQRWLYCWDPQIGLADMHGGDHATLKFYADVDAVARRVAQAGLEHGHDDLGLVVRDPEGHVFEFVHP</sequence>
<dbReference type="PANTHER" id="PTHR21366:SF22">
    <property type="entry name" value="VOC DOMAIN-CONTAINING PROTEIN"/>
    <property type="match status" value="1"/>
</dbReference>
<keyword evidence="2" id="KW-0456">Lyase</keyword>
<evidence type="ECO:0000259" key="1">
    <source>
        <dbReference type="PROSITE" id="PS51819"/>
    </source>
</evidence>
<accession>A0A318S5P0</accession>
<evidence type="ECO:0000313" key="3">
    <source>
        <dbReference type="Proteomes" id="UP000248326"/>
    </source>
</evidence>
<dbReference type="Pfam" id="PF00903">
    <property type="entry name" value="Glyoxalase"/>
    <property type="match status" value="1"/>
</dbReference>
<proteinExistence type="predicted"/>
<dbReference type="InterPro" id="IPR004360">
    <property type="entry name" value="Glyas_Fos-R_dOase_dom"/>
</dbReference>
<feature type="domain" description="VOC" evidence="1">
    <location>
        <begin position="7"/>
        <end position="134"/>
    </location>
</feature>
<keyword evidence="3" id="KW-1185">Reference proteome</keyword>
<protein>
    <submittedName>
        <fullName evidence="2">Catechol 2,3-dioxygenase-like lactoylglutathione lyase family enzyme</fullName>
    </submittedName>
</protein>
<evidence type="ECO:0000313" key="2">
    <source>
        <dbReference type="EMBL" id="PYE54102.1"/>
    </source>
</evidence>
<organism evidence="2 3">
    <name type="scientific">Deinococcus yavapaiensis KR-236</name>
    <dbReference type="NCBI Taxonomy" id="694435"/>
    <lineage>
        <taxon>Bacteria</taxon>
        <taxon>Thermotogati</taxon>
        <taxon>Deinococcota</taxon>
        <taxon>Deinococci</taxon>
        <taxon>Deinococcales</taxon>
        <taxon>Deinococcaceae</taxon>
        <taxon>Deinococcus</taxon>
    </lineage>
</organism>
<dbReference type="Gene3D" id="3.10.180.10">
    <property type="entry name" value="2,3-Dihydroxybiphenyl 1,2-Dioxygenase, domain 1"/>
    <property type="match status" value="2"/>
</dbReference>
<dbReference type="InterPro" id="IPR037523">
    <property type="entry name" value="VOC_core"/>
</dbReference>
<dbReference type="GO" id="GO:0051213">
    <property type="term" value="F:dioxygenase activity"/>
    <property type="evidence" value="ECO:0007669"/>
    <property type="project" value="UniProtKB-KW"/>
</dbReference>
<dbReference type="OrthoDB" id="9798430at2"/>
<dbReference type="PANTHER" id="PTHR21366">
    <property type="entry name" value="GLYOXALASE FAMILY PROTEIN"/>
    <property type="match status" value="1"/>
</dbReference>
<dbReference type="InterPro" id="IPR029068">
    <property type="entry name" value="Glyas_Bleomycin-R_OHBP_Dase"/>
</dbReference>
<dbReference type="EMBL" id="QJSX01000006">
    <property type="protein sequence ID" value="PYE54102.1"/>
    <property type="molecule type" value="Genomic_DNA"/>
</dbReference>
<reference evidence="2 3" key="1">
    <citation type="submission" date="2018-06" db="EMBL/GenBank/DDBJ databases">
        <title>Genomic Encyclopedia of Type Strains, Phase IV (KMG-IV): sequencing the most valuable type-strain genomes for metagenomic binning, comparative biology and taxonomic classification.</title>
        <authorList>
            <person name="Goeker M."/>
        </authorList>
    </citation>
    <scope>NUCLEOTIDE SEQUENCE [LARGE SCALE GENOMIC DNA]</scope>
    <source>
        <strain evidence="2 3">DSM 18048</strain>
    </source>
</reference>
<dbReference type="Proteomes" id="UP000248326">
    <property type="component" value="Unassembled WGS sequence"/>
</dbReference>
<dbReference type="GO" id="GO:0016829">
    <property type="term" value="F:lyase activity"/>
    <property type="evidence" value="ECO:0007669"/>
    <property type="project" value="UniProtKB-KW"/>
</dbReference>
<dbReference type="RefSeq" id="WP_110886497.1">
    <property type="nucleotide sequence ID" value="NZ_QJSX01000006.1"/>
</dbReference>
<gene>
    <name evidence="2" type="ORF">DES52_10667</name>
</gene>
<dbReference type="SUPFAM" id="SSF54593">
    <property type="entry name" value="Glyoxalase/Bleomycin resistance protein/Dihydroxybiphenyl dioxygenase"/>
    <property type="match status" value="2"/>
</dbReference>
<dbReference type="AlphaFoldDB" id="A0A318S5P0"/>
<keyword evidence="2" id="KW-0223">Dioxygenase</keyword>
<keyword evidence="2" id="KW-0560">Oxidoreductase</keyword>
<dbReference type="PROSITE" id="PS51819">
    <property type="entry name" value="VOC"/>
    <property type="match status" value="1"/>
</dbReference>
<dbReference type="InterPro" id="IPR050383">
    <property type="entry name" value="GlyoxalaseI/FosfomycinResist"/>
</dbReference>
<name>A0A318S5P0_9DEIO</name>